<dbReference type="InterPro" id="IPR001466">
    <property type="entry name" value="Beta-lactam-related"/>
</dbReference>
<organism evidence="4 5">
    <name type="scientific">Cryptosporangium minutisporangium</name>
    <dbReference type="NCBI Taxonomy" id="113569"/>
    <lineage>
        <taxon>Bacteria</taxon>
        <taxon>Bacillati</taxon>
        <taxon>Actinomycetota</taxon>
        <taxon>Actinomycetes</taxon>
        <taxon>Cryptosporangiales</taxon>
        <taxon>Cryptosporangiaceae</taxon>
        <taxon>Cryptosporangium</taxon>
    </lineage>
</organism>
<feature type="transmembrane region" description="Helical" evidence="2">
    <location>
        <begin position="456"/>
        <end position="476"/>
    </location>
</feature>
<dbReference type="RefSeq" id="WP_345730267.1">
    <property type="nucleotide sequence ID" value="NZ_BAAAYN010000029.1"/>
</dbReference>
<keyword evidence="2" id="KW-0472">Membrane</keyword>
<dbReference type="Proteomes" id="UP001501676">
    <property type="component" value="Unassembled WGS sequence"/>
</dbReference>
<dbReference type="PANTHER" id="PTHR22935">
    <property type="entry name" value="PENICILLIN-BINDING PROTEIN"/>
    <property type="match status" value="1"/>
</dbReference>
<feature type="transmembrane region" description="Helical" evidence="2">
    <location>
        <begin position="391"/>
        <end position="415"/>
    </location>
</feature>
<dbReference type="InterPro" id="IPR012338">
    <property type="entry name" value="Beta-lactam/transpept-like"/>
</dbReference>
<keyword evidence="2" id="KW-0812">Transmembrane</keyword>
<keyword evidence="5" id="KW-1185">Reference proteome</keyword>
<evidence type="ECO:0000256" key="2">
    <source>
        <dbReference type="SAM" id="Phobius"/>
    </source>
</evidence>
<comment type="similarity">
    <text evidence="1">Belongs to the beta-lactamase family.</text>
</comment>
<dbReference type="Gene3D" id="3.40.710.10">
    <property type="entry name" value="DD-peptidase/beta-lactamase superfamily"/>
    <property type="match status" value="1"/>
</dbReference>
<proteinExistence type="inferred from homology"/>
<feature type="domain" description="Beta-lactamase-related" evidence="3">
    <location>
        <begin position="72"/>
        <end position="368"/>
    </location>
</feature>
<reference evidence="5" key="1">
    <citation type="journal article" date="2019" name="Int. J. Syst. Evol. Microbiol.">
        <title>The Global Catalogue of Microorganisms (GCM) 10K type strain sequencing project: providing services to taxonomists for standard genome sequencing and annotation.</title>
        <authorList>
            <consortium name="The Broad Institute Genomics Platform"/>
            <consortium name="The Broad Institute Genome Sequencing Center for Infectious Disease"/>
            <person name="Wu L."/>
            <person name="Ma J."/>
        </authorList>
    </citation>
    <scope>NUCLEOTIDE SEQUENCE [LARGE SCALE GENOMIC DNA]</scope>
    <source>
        <strain evidence="5">JCM 9458</strain>
    </source>
</reference>
<dbReference type="PANTHER" id="PTHR22935:SF95">
    <property type="entry name" value="BETA-LACTAMASE-LIKE 1-RELATED"/>
    <property type="match status" value="1"/>
</dbReference>
<feature type="transmembrane region" description="Helical" evidence="2">
    <location>
        <begin position="488"/>
        <end position="511"/>
    </location>
</feature>
<name>A0ABP6T3D8_9ACTN</name>
<evidence type="ECO:0000313" key="5">
    <source>
        <dbReference type="Proteomes" id="UP001501676"/>
    </source>
</evidence>
<keyword evidence="2" id="KW-1133">Transmembrane helix</keyword>
<evidence type="ECO:0000259" key="3">
    <source>
        <dbReference type="Pfam" id="PF00144"/>
    </source>
</evidence>
<dbReference type="InterPro" id="IPR051478">
    <property type="entry name" value="Beta-lactamase-like_AB/R"/>
</dbReference>
<comment type="caution">
    <text evidence="4">The sequence shown here is derived from an EMBL/GenBank/DDBJ whole genome shotgun (WGS) entry which is preliminary data.</text>
</comment>
<evidence type="ECO:0000313" key="4">
    <source>
        <dbReference type="EMBL" id="GAA3390801.1"/>
    </source>
</evidence>
<evidence type="ECO:0000256" key="1">
    <source>
        <dbReference type="ARBA" id="ARBA00038473"/>
    </source>
</evidence>
<accession>A0ABP6T3D8</accession>
<dbReference type="SUPFAM" id="SSF56601">
    <property type="entry name" value="beta-lactamase/transpeptidase-like"/>
    <property type="match status" value="1"/>
</dbReference>
<feature type="transmembrane region" description="Helical" evidence="2">
    <location>
        <begin position="20"/>
        <end position="39"/>
    </location>
</feature>
<feature type="transmembrane region" description="Helical" evidence="2">
    <location>
        <begin position="427"/>
        <end position="444"/>
    </location>
</feature>
<protein>
    <recommendedName>
        <fullName evidence="3">Beta-lactamase-related domain-containing protein</fullName>
    </recommendedName>
</protein>
<dbReference type="EMBL" id="BAAAYN010000029">
    <property type="protein sequence ID" value="GAA3390801.1"/>
    <property type="molecule type" value="Genomic_DNA"/>
</dbReference>
<gene>
    <name evidence="4" type="ORF">GCM10020369_46190</name>
</gene>
<dbReference type="Pfam" id="PF00144">
    <property type="entry name" value="Beta-lactamase"/>
    <property type="match status" value="1"/>
</dbReference>
<sequence>MTSTTIASTPETRPARGRRAAVIALAAGLVVAALALLVAPSPHRLSDVRSGDPDSDERALADRVAPIVGDERTGYRGLSVALVDPSGTTTATVGDPAGGPLFEIGSVTKVLTGMLLADLVEDGTVRPDEPLRALLPDVRFTDERVGDITLAELASHRSGLPRLATTSSTALRSAWANLRGANPYGEDVDDLRRQAADARVGSGRGEVHYSNFGMALLGQALAARTGTPYPELVSERILRPLGMSDTLLTVDDPPPPGLAAGSTASGRPVAAWSGVGYAPAGVGPRSTAADLAKLVAAVRDGRAPGATAAIPRFDAGDDSRIGYAWFTDQHDDQQITWHNGATGGFSSYVGFDRASGRAVVVLGNTDRGVEWIGIRLLGASAEPSATTASPWLVWMTLGLLLYVVVALPLLAFARAGHSAWWNSAPDRARLIATTLASVALLLVAHRLGTWLSVPPLLWALTAGVAAAGAALVVLRWRDLPLLAGGPRSLRWTAFAGSIASSVLVIGVTLTVW</sequence>